<dbReference type="InterPro" id="IPR029039">
    <property type="entry name" value="Flavoprotein-like_sf"/>
</dbReference>
<evidence type="ECO:0000313" key="2">
    <source>
        <dbReference type="EMBL" id="NMD49217.1"/>
    </source>
</evidence>
<organism evidence="2 3">
    <name type="scientific">Streptococcus ratti</name>
    <dbReference type="NCBI Taxonomy" id="1341"/>
    <lineage>
        <taxon>Bacteria</taxon>
        <taxon>Bacillati</taxon>
        <taxon>Bacillota</taxon>
        <taxon>Bacilli</taxon>
        <taxon>Lactobacillales</taxon>
        <taxon>Streptococcaceae</taxon>
        <taxon>Streptococcus</taxon>
    </lineage>
</organism>
<gene>
    <name evidence="2" type="ORF">HHO37_05935</name>
</gene>
<dbReference type="InterPro" id="IPR008254">
    <property type="entry name" value="Flavodoxin/NO_synth"/>
</dbReference>
<evidence type="ECO:0000259" key="1">
    <source>
        <dbReference type="PROSITE" id="PS50902"/>
    </source>
</evidence>
<dbReference type="Proteomes" id="UP000532121">
    <property type="component" value="Unassembled WGS sequence"/>
</dbReference>
<dbReference type="PANTHER" id="PTHR39201">
    <property type="entry name" value="EXPORTED PROTEIN-RELATED"/>
    <property type="match status" value="1"/>
</dbReference>
<accession>A0A7X9LDZ8</accession>
<dbReference type="GO" id="GO:0009055">
    <property type="term" value="F:electron transfer activity"/>
    <property type="evidence" value="ECO:0007669"/>
    <property type="project" value="InterPro"/>
</dbReference>
<dbReference type="PROSITE" id="PS50902">
    <property type="entry name" value="FLAVODOXIN_LIKE"/>
    <property type="match status" value="1"/>
</dbReference>
<dbReference type="EMBL" id="JABASA010000010">
    <property type="protein sequence ID" value="NMD49217.1"/>
    <property type="molecule type" value="Genomic_DNA"/>
</dbReference>
<dbReference type="PROSITE" id="PS00201">
    <property type="entry name" value="FLAVODOXIN"/>
    <property type="match status" value="1"/>
</dbReference>
<proteinExistence type="predicted"/>
<dbReference type="Pfam" id="PF12682">
    <property type="entry name" value="Flavodoxin_4"/>
    <property type="match status" value="1"/>
</dbReference>
<dbReference type="InterPro" id="IPR001226">
    <property type="entry name" value="Flavodoxin_CS"/>
</dbReference>
<dbReference type="PANTHER" id="PTHR39201:SF1">
    <property type="entry name" value="FLAVODOXIN-LIKE DOMAIN-CONTAINING PROTEIN"/>
    <property type="match status" value="1"/>
</dbReference>
<reference evidence="2 3" key="1">
    <citation type="submission" date="2020-04" db="EMBL/GenBank/DDBJ databases">
        <title>MicrobeNet Type strains.</title>
        <authorList>
            <person name="Nicholson A.C."/>
        </authorList>
    </citation>
    <scope>NUCLEOTIDE SEQUENCE [LARGE SCALE GENOMIC DNA]</scope>
    <source>
        <strain evidence="2 3">DSM 22768</strain>
    </source>
</reference>
<sequence>MAKTLVLYFSNTGNTKKAAEMLAQELGADLYRILPAKEYTAADLTWTNANCRANQEQKDEDSRPAYRGTLPDLTLYDQIIIGHPIWWGIPPKIIRTVLEDLDLTGKAVAAFATSGGSDYYDAQRAMEQWTGLRLPQGRILSSPFSIKNWLKTI</sequence>
<comment type="caution">
    <text evidence="2">The sequence shown here is derived from an EMBL/GenBank/DDBJ whole genome shotgun (WGS) entry which is preliminary data.</text>
</comment>
<protein>
    <submittedName>
        <fullName evidence="2">Flavodoxin</fullName>
    </submittedName>
</protein>
<dbReference type="AlphaFoldDB" id="A0A7X9LDZ8"/>
<dbReference type="RefSeq" id="WP_193523538.1">
    <property type="nucleotide sequence ID" value="NZ_JABASA010000010.1"/>
</dbReference>
<dbReference type="GO" id="GO:0016651">
    <property type="term" value="F:oxidoreductase activity, acting on NAD(P)H"/>
    <property type="evidence" value="ECO:0007669"/>
    <property type="project" value="UniProtKB-ARBA"/>
</dbReference>
<dbReference type="Gene3D" id="3.40.50.360">
    <property type="match status" value="1"/>
</dbReference>
<dbReference type="SUPFAM" id="SSF52218">
    <property type="entry name" value="Flavoproteins"/>
    <property type="match status" value="1"/>
</dbReference>
<name>A0A7X9LDZ8_STRRT</name>
<feature type="domain" description="Flavodoxin-like" evidence="1">
    <location>
        <begin position="4"/>
        <end position="153"/>
    </location>
</feature>
<evidence type="ECO:0000313" key="3">
    <source>
        <dbReference type="Proteomes" id="UP000532121"/>
    </source>
</evidence>
<dbReference type="GO" id="GO:0010181">
    <property type="term" value="F:FMN binding"/>
    <property type="evidence" value="ECO:0007669"/>
    <property type="project" value="InterPro"/>
</dbReference>